<dbReference type="InterPro" id="IPR002397">
    <property type="entry name" value="Cyt_P450_B"/>
</dbReference>
<evidence type="ECO:0000313" key="8">
    <source>
        <dbReference type="EMBL" id="MCQ8772934.1"/>
    </source>
</evidence>
<keyword evidence="4" id="KW-0560">Oxidoreductase</keyword>
<comment type="caution">
    <text evidence="8">The sequence shown here is derived from an EMBL/GenBank/DDBJ whole genome shotgun (WGS) entry which is preliminary data.</text>
</comment>
<accession>A0A9X2RPC3</accession>
<dbReference type="RefSeq" id="WP_256791153.1">
    <property type="nucleotide sequence ID" value="NZ_JANIID010000025.1"/>
</dbReference>
<evidence type="ECO:0000256" key="1">
    <source>
        <dbReference type="ARBA" id="ARBA00010617"/>
    </source>
</evidence>
<dbReference type="InterPro" id="IPR001128">
    <property type="entry name" value="Cyt_P450"/>
</dbReference>
<comment type="similarity">
    <text evidence="1">Belongs to the cytochrome P450 family.</text>
</comment>
<dbReference type="EMBL" id="JANIID010000025">
    <property type="protein sequence ID" value="MCQ8772934.1"/>
    <property type="molecule type" value="Genomic_DNA"/>
</dbReference>
<dbReference type="PRINTS" id="PR00359">
    <property type="entry name" value="BP450"/>
</dbReference>
<dbReference type="GO" id="GO:0004497">
    <property type="term" value="F:monooxygenase activity"/>
    <property type="evidence" value="ECO:0007669"/>
    <property type="project" value="UniProtKB-KW"/>
</dbReference>
<dbReference type="Proteomes" id="UP001142374">
    <property type="component" value="Unassembled WGS sequence"/>
</dbReference>
<dbReference type="Pfam" id="PF00067">
    <property type="entry name" value="p450"/>
    <property type="match status" value="2"/>
</dbReference>
<dbReference type="GO" id="GO:0016705">
    <property type="term" value="F:oxidoreductase activity, acting on paired donors, with incorporation or reduction of molecular oxygen"/>
    <property type="evidence" value="ECO:0007669"/>
    <property type="project" value="InterPro"/>
</dbReference>
<feature type="compositionally biased region" description="Polar residues" evidence="7">
    <location>
        <begin position="1"/>
        <end position="11"/>
    </location>
</feature>
<protein>
    <submittedName>
        <fullName evidence="8">Cytochrome P450</fullName>
    </submittedName>
</protein>
<evidence type="ECO:0000256" key="3">
    <source>
        <dbReference type="ARBA" id="ARBA00022723"/>
    </source>
</evidence>
<name>A0A9X2RPC3_9ACTN</name>
<feature type="region of interest" description="Disordered" evidence="7">
    <location>
        <begin position="1"/>
        <end position="26"/>
    </location>
</feature>
<dbReference type="CDD" id="cd11029">
    <property type="entry name" value="CYP107-like"/>
    <property type="match status" value="1"/>
</dbReference>
<dbReference type="Gene3D" id="1.10.630.10">
    <property type="entry name" value="Cytochrome P450"/>
    <property type="match status" value="1"/>
</dbReference>
<evidence type="ECO:0000256" key="2">
    <source>
        <dbReference type="ARBA" id="ARBA00022617"/>
    </source>
</evidence>
<sequence>MSDLDTATNDLGTPADGLRAVMSDPGAGMGTSEALIEVPAVEPGTAGPPCAYARLRTEQPVVKAQLPNGETGWLISRYADVRAAFADPRLERPLLSAWPPREGDDAPPPCLPTFLEMTGEHHERVRRTVLPLFGRRRLEFMGPRIRAMAEELLDEMVAGAPDRTADLVSAYVEPLPLRVLCETVGLPHEDRDLYLPHTLTLLSASGLSMEEVLAALYALQDYASELISRKEQEGEGEDYVHLLLAESRRPGSELTRDDVVSFVVTMLMAGYKTNMQHTGNALFTLLTHPDQLRRLQEEPAGIGSAVEELLRYIPLMNAINILVAKEDFILHGQHIRAGDAVVPVPASANRDPEAFADPDRLDLTRSPNAHVAFGHGPHTCTGGHLTRLQLATAVQVLLERLPGIELAVPAESVPWDETTPLRAPARLPVRW</sequence>
<evidence type="ECO:0000313" key="9">
    <source>
        <dbReference type="Proteomes" id="UP001142374"/>
    </source>
</evidence>
<dbReference type="GO" id="GO:0020037">
    <property type="term" value="F:heme binding"/>
    <property type="evidence" value="ECO:0007669"/>
    <property type="project" value="InterPro"/>
</dbReference>
<keyword evidence="6" id="KW-0503">Monooxygenase</keyword>
<organism evidence="8 9">
    <name type="scientific">Streptomyces telluris</name>
    <dbReference type="NCBI Taxonomy" id="2720021"/>
    <lineage>
        <taxon>Bacteria</taxon>
        <taxon>Bacillati</taxon>
        <taxon>Actinomycetota</taxon>
        <taxon>Actinomycetes</taxon>
        <taxon>Kitasatosporales</taxon>
        <taxon>Streptomycetaceae</taxon>
        <taxon>Streptomyces</taxon>
    </lineage>
</organism>
<dbReference type="SUPFAM" id="SSF48264">
    <property type="entry name" value="Cytochrome P450"/>
    <property type="match status" value="1"/>
</dbReference>
<dbReference type="PANTHER" id="PTHR46696">
    <property type="entry name" value="P450, PUTATIVE (EUROFUNG)-RELATED"/>
    <property type="match status" value="1"/>
</dbReference>
<dbReference type="AlphaFoldDB" id="A0A9X2RPC3"/>
<evidence type="ECO:0000256" key="7">
    <source>
        <dbReference type="SAM" id="MobiDB-lite"/>
    </source>
</evidence>
<keyword evidence="3" id="KW-0479">Metal-binding</keyword>
<evidence type="ECO:0000256" key="6">
    <source>
        <dbReference type="ARBA" id="ARBA00023033"/>
    </source>
</evidence>
<keyword evidence="5" id="KW-0408">Iron</keyword>
<gene>
    <name evidence="8" type="ORF">NQU55_24650</name>
</gene>
<reference evidence="8" key="1">
    <citation type="submission" date="2022-06" db="EMBL/GenBank/DDBJ databases">
        <title>WGS of actinobacteria.</title>
        <authorList>
            <person name="Thawai C."/>
        </authorList>
    </citation>
    <scope>NUCLEOTIDE SEQUENCE</scope>
    <source>
        <strain evidence="8">AA8</strain>
    </source>
</reference>
<dbReference type="InterPro" id="IPR036396">
    <property type="entry name" value="Cyt_P450_sf"/>
</dbReference>
<dbReference type="GO" id="GO:0005506">
    <property type="term" value="F:iron ion binding"/>
    <property type="evidence" value="ECO:0007669"/>
    <property type="project" value="InterPro"/>
</dbReference>
<keyword evidence="9" id="KW-1185">Reference proteome</keyword>
<dbReference type="FunFam" id="1.10.630.10:FF:000018">
    <property type="entry name" value="Cytochrome P450 monooxygenase"/>
    <property type="match status" value="1"/>
</dbReference>
<proteinExistence type="inferred from homology"/>
<dbReference type="PANTHER" id="PTHR46696:SF1">
    <property type="entry name" value="CYTOCHROME P450 YJIB-RELATED"/>
    <property type="match status" value="1"/>
</dbReference>
<evidence type="ECO:0000256" key="5">
    <source>
        <dbReference type="ARBA" id="ARBA00023004"/>
    </source>
</evidence>
<evidence type="ECO:0000256" key="4">
    <source>
        <dbReference type="ARBA" id="ARBA00023002"/>
    </source>
</evidence>
<keyword evidence="2" id="KW-0349">Heme</keyword>